<sequence length="377" mass="42822">MTSTSIIDILPPEIMDEIIGYCVDDIHSLRSCSIVCKAWLPASRYNLFQNHAMRLTRRISEEILESFECAAPSLTGYVRCIHASCQIFLQLSQLTVFPSLEALHLRNLDSSTYTPLISCLDSIYPRLKRIQIKGISYNMNWGGMHGFDAVSLLVSSMKNLRELSFEATWNCALSYGSSPIPGPPPSTLTSLELYDLDPHYISQWLLHHRVNSIERLTLDLIARTHNCNLGRYLEFAGPSIKDLTLLDLGGSEALTTYRAGPYTFLTLFTTLRTLRIGKFSTGNFRGEPPMRITPILEILTAKQALERLVLGFDWKGSNTMVSANWYALEQVLARPQFSSLRTLEVCINPAQNLKPARKILRRMLPRYIHLIEVTHWR</sequence>
<dbReference type="AlphaFoldDB" id="A0AAW0GMM6"/>
<proteinExistence type="predicted"/>
<dbReference type="InterPro" id="IPR036047">
    <property type="entry name" value="F-box-like_dom_sf"/>
</dbReference>
<dbReference type="EMBL" id="JASBNA010000004">
    <property type="protein sequence ID" value="KAK7692330.1"/>
    <property type="molecule type" value="Genomic_DNA"/>
</dbReference>
<dbReference type="Gene3D" id="3.80.10.10">
    <property type="entry name" value="Ribonuclease Inhibitor"/>
    <property type="match status" value="1"/>
</dbReference>
<dbReference type="SUPFAM" id="SSF52047">
    <property type="entry name" value="RNI-like"/>
    <property type="match status" value="1"/>
</dbReference>
<evidence type="ECO:0000313" key="1">
    <source>
        <dbReference type="EMBL" id="KAK7692330.1"/>
    </source>
</evidence>
<dbReference type="Proteomes" id="UP001385951">
    <property type="component" value="Unassembled WGS sequence"/>
</dbReference>
<evidence type="ECO:0008006" key="3">
    <source>
        <dbReference type="Google" id="ProtNLM"/>
    </source>
</evidence>
<keyword evidence="2" id="KW-1185">Reference proteome</keyword>
<reference evidence="1 2" key="1">
    <citation type="submission" date="2022-09" db="EMBL/GenBank/DDBJ databases">
        <authorList>
            <person name="Palmer J.M."/>
        </authorList>
    </citation>
    <scope>NUCLEOTIDE SEQUENCE [LARGE SCALE GENOMIC DNA]</scope>
    <source>
        <strain evidence="1 2">DSM 7382</strain>
    </source>
</reference>
<dbReference type="SUPFAM" id="SSF81383">
    <property type="entry name" value="F-box domain"/>
    <property type="match status" value="1"/>
</dbReference>
<comment type="caution">
    <text evidence="1">The sequence shown here is derived from an EMBL/GenBank/DDBJ whole genome shotgun (WGS) entry which is preliminary data.</text>
</comment>
<organism evidence="1 2">
    <name type="scientific">Cerrena zonata</name>
    <dbReference type="NCBI Taxonomy" id="2478898"/>
    <lineage>
        <taxon>Eukaryota</taxon>
        <taxon>Fungi</taxon>
        <taxon>Dikarya</taxon>
        <taxon>Basidiomycota</taxon>
        <taxon>Agaricomycotina</taxon>
        <taxon>Agaricomycetes</taxon>
        <taxon>Polyporales</taxon>
        <taxon>Cerrenaceae</taxon>
        <taxon>Cerrena</taxon>
    </lineage>
</organism>
<evidence type="ECO:0000313" key="2">
    <source>
        <dbReference type="Proteomes" id="UP001385951"/>
    </source>
</evidence>
<accession>A0AAW0GMM6</accession>
<dbReference type="InterPro" id="IPR032675">
    <property type="entry name" value="LRR_dom_sf"/>
</dbReference>
<gene>
    <name evidence="1" type="ORF">QCA50_003955</name>
</gene>
<name>A0AAW0GMM6_9APHY</name>
<protein>
    <recommendedName>
        <fullName evidence="3">F-box domain-containing protein</fullName>
    </recommendedName>
</protein>